<evidence type="ECO:0000313" key="1">
    <source>
        <dbReference type="EMBL" id="OZS78469.1"/>
    </source>
</evidence>
<name>A0A264W4G2_9BACL</name>
<evidence type="ECO:0000313" key="2">
    <source>
        <dbReference type="Proteomes" id="UP000217065"/>
    </source>
</evidence>
<dbReference type="RefSeq" id="WP_094942500.1">
    <property type="nucleotide sequence ID" value="NZ_NOKQ01000196.1"/>
</dbReference>
<sequence length="150" mass="17954">MTENHTEQTVTELIGKARDRSSWETRLQAIKELENYDTPKTRDVLISLATHDRVYAVKEEAASIANRMNYTTNEGKKIVVTKKDTKYKNSDFTKLFHQVKRELEMEEFDLEAFKEKFSTTNPEMYDVMQYEHKDKFDQWIENRYMNLPKK</sequence>
<organism evidence="1 2">
    <name type="scientific">Tetzosporium hominis</name>
    <dbReference type="NCBI Taxonomy" id="2020506"/>
    <lineage>
        <taxon>Bacteria</taxon>
        <taxon>Bacillati</taxon>
        <taxon>Bacillota</taxon>
        <taxon>Bacilli</taxon>
        <taxon>Bacillales</taxon>
        <taxon>Caryophanaceae</taxon>
        <taxon>Tetzosporium</taxon>
    </lineage>
</organism>
<proteinExistence type="predicted"/>
<evidence type="ECO:0008006" key="3">
    <source>
        <dbReference type="Google" id="ProtNLM"/>
    </source>
</evidence>
<dbReference type="EMBL" id="NOKQ01000196">
    <property type="protein sequence ID" value="OZS78469.1"/>
    <property type="molecule type" value="Genomic_DNA"/>
</dbReference>
<reference evidence="1 2" key="1">
    <citation type="submission" date="2017-07" db="EMBL/GenBank/DDBJ databases">
        <title>Tetzosporium hominis gen.nov. sp.nov.</title>
        <authorList>
            <person name="Tetz G."/>
            <person name="Tetz V."/>
        </authorList>
    </citation>
    <scope>NUCLEOTIDE SEQUENCE [LARGE SCALE GENOMIC DNA]</scope>
    <source>
        <strain evidence="1 2">VT-49</strain>
    </source>
</reference>
<dbReference type="Proteomes" id="UP000217065">
    <property type="component" value="Unassembled WGS sequence"/>
</dbReference>
<accession>A0A264W4G2</accession>
<comment type="caution">
    <text evidence="1">The sequence shown here is derived from an EMBL/GenBank/DDBJ whole genome shotgun (WGS) entry which is preliminary data.</text>
</comment>
<keyword evidence="2" id="KW-1185">Reference proteome</keyword>
<dbReference type="OrthoDB" id="2289900at2"/>
<protein>
    <recommendedName>
        <fullName evidence="3">HEAT repeat domain-containing protein</fullName>
    </recommendedName>
</protein>
<gene>
    <name evidence="1" type="ORF">CF394_06850</name>
</gene>
<dbReference type="AlphaFoldDB" id="A0A264W4G2"/>